<proteinExistence type="predicted"/>
<comment type="caution">
    <text evidence="2">The sequence shown here is derived from an EMBL/GenBank/DDBJ whole genome shotgun (WGS) entry which is preliminary data.</text>
</comment>
<evidence type="ECO:0000313" key="3">
    <source>
        <dbReference type="Proteomes" id="UP001595075"/>
    </source>
</evidence>
<dbReference type="Proteomes" id="UP001595075">
    <property type="component" value="Unassembled WGS sequence"/>
</dbReference>
<reference evidence="2 3" key="1">
    <citation type="journal article" date="2024" name="Commun. Biol.">
        <title>Comparative genomic analysis of thermophilic fungi reveals convergent evolutionary adaptations and gene losses.</title>
        <authorList>
            <person name="Steindorff A.S."/>
            <person name="Aguilar-Pontes M.V."/>
            <person name="Robinson A.J."/>
            <person name="Andreopoulos B."/>
            <person name="LaButti K."/>
            <person name="Kuo A."/>
            <person name="Mondo S."/>
            <person name="Riley R."/>
            <person name="Otillar R."/>
            <person name="Haridas S."/>
            <person name="Lipzen A."/>
            <person name="Grimwood J."/>
            <person name="Schmutz J."/>
            <person name="Clum A."/>
            <person name="Reid I.D."/>
            <person name="Moisan M.C."/>
            <person name="Butler G."/>
            <person name="Nguyen T.T.M."/>
            <person name="Dewar K."/>
            <person name="Conant G."/>
            <person name="Drula E."/>
            <person name="Henrissat B."/>
            <person name="Hansel C."/>
            <person name="Singer S."/>
            <person name="Hutchinson M.I."/>
            <person name="de Vries R.P."/>
            <person name="Natvig D.O."/>
            <person name="Powell A.J."/>
            <person name="Tsang A."/>
            <person name="Grigoriev I.V."/>
        </authorList>
    </citation>
    <scope>NUCLEOTIDE SEQUENCE [LARGE SCALE GENOMIC DNA]</scope>
    <source>
        <strain evidence="2 3">CBS 494.80</strain>
    </source>
</reference>
<dbReference type="EMBL" id="JAZHXI010000010">
    <property type="protein sequence ID" value="KAL2066933.1"/>
    <property type="molecule type" value="Genomic_DNA"/>
</dbReference>
<organism evidence="2 3">
    <name type="scientific">Oculimacula yallundae</name>
    <dbReference type="NCBI Taxonomy" id="86028"/>
    <lineage>
        <taxon>Eukaryota</taxon>
        <taxon>Fungi</taxon>
        <taxon>Dikarya</taxon>
        <taxon>Ascomycota</taxon>
        <taxon>Pezizomycotina</taxon>
        <taxon>Leotiomycetes</taxon>
        <taxon>Helotiales</taxon>
        <taxon>Ploettnerulaceae</taxon>
        <taxon>Oculimacula</taxon>
    </lineage>
</organism>
<gene>
    <name evidence="2" type="ORF">VTL71DRAFT_1357</name>
</gene>
<protein>
    <submittedName>
        <fullName evidence="2">Uncharacterized protein</fullName>
    </submittedName>
</protein>
<sequence length="75" mass="8467">MEAMMNITCPLPSRLPLFFHSYLAVALQRLSLLVYPDLLRRLYFTLLDLASPEPPSGFQTVSPEGHFSFLSVGPR</sequence>
<evidence type="ECO:0000313" key="2">
    <source>
        <dbReference type="EMBL" id="KAL2066933.1"/>
    </source>
</evidence>
<feature type="region of interest" description="Disordered" evidence="1">
    <location>
        <begin position="54"/>
        <end position="75"/>
    </location>
</feature>
<accession>A0ABR4CAH0</accession>
<evidence type="ECO:0000256" key="1">
    <source>
        <dbReference type="SAM" id="MobiDB-lite"/>
    </source>
</evidence>
<keyword evidence="3" id="KW-1185">Reference proteome</keyword>
<name>A0ABR4CAH0_9HELO</name>